<reference evidence="5 6" key="1">
    <citation type="submission" date="2018-09" db="EMBL/GenBank/DDBJ databases">
        <authorList>
            <person name="Zhu H."/>
        </authorList>
    </citation>
    <scope>NUCLEOTIDE SEQUENCE [LARGE SCALE GENOMIC DNA]</scope>
    <source>
        <strain evidence="5 6">K1W22B-8</strain>
    </source>
</reference>
<evidence type="ECO:0000313" key="5">
    <source>
        <dbReference type="EMBL" id="RJF94862.1"/>
    </source>
</evidence>
<gene>
    <name evidence="5" type="ORF">D3874_03345</name>
</gene>
<proteinExistence type="inferred from homology"/>
<evidence type="ECO:0000256" key="1">
    <source>
        <dbReference type="ARBA" id="ARBA00006484"/>
    </source>
</evidence>
<dbReference type="PANTHER" id="PTHR43391:SF82">
    <property type="entry name" value="OXIDOREDUCTASE SADH-RELATED"/>
    <property type="match status" value="1"/>
</dbReference>
<keyword evidence="2" id="KW-0560">Oxidoreductase</keyword>
<name>A0A418WUC1_9PROT</name>
<dbReference type="PRINTS" id="PR00080">
    <property type="entry name" value="SDRFAMILY"/>
</dbReference>
<dbReference type="NCBIfam" id="NF006123">
    <property type="entry name" value="PRK08267.1"/>
    <property type="match status" value="1"/>
</dbReference>
<sequence length="427" mass="43870">MPVGRVEGRRRAGSAQPCGLAARSRGLAGNARGRAGGAPPSGGRLRLCRTGAGPGGAGGGSCPRPDRVSARLGCPDADPDPLLGRDLALDRDGADRAQPAQSRARAPGRRRDPPAIAGRLAQPADHPTGRRAAGAGRAAGRRGRRNGAVALVLGQSALRGAGQPVGGKGIMTKAVFVTGAGRGIGASIARRFAAEGWFVGITDVDTANLAKMAGEIGANRVFSAVLDVTDYAAYERVMTDFIAAAGRLDVLVNNAGIAKFGPFTGNSPALHAKIVDVNINGVVNGIHAALPYLKQTPSAHIVSLCSASATYGTPGLAVYSATKFAVRALTEALSQEFEALGIKVSDVLPGFVSTNMVETQGAAAEQAVAKMGGIEHTPDEIAGLVWKAANGDRRHWPGNAQVRWGLRLGGLFPGLMRRMMAPMKGMH</sequence>
<evidence type="ECO:0000256" key="2">
    <source>
        <dbReference type="ARBA" id="ARBA00023002"/>
    </source>
</evidence>
<dbReference type="InterPro" id="IPR020904">
    <property type="entry name" value="Sc_DH/Rdtase_CS"/>
</dbReference>
<feature type="compositionally biased region" description="Basic and acidic residues" evidence="4">
    <location>
        <begin position="1"/>
        <end position="10"/>
    </location>
</feature>
<dbReference type="Gene3D" id="3.40.50.720">
    <property type="entry name" value="NAD(P)-binding Rossmann-like Domain"/>
    <property type="match status" value="1"/>
</dbReference>
<keyword evidence="6" id="KW-1185">Reference proteome</keyword>
<dbReference type="EMBL" id="QYUK01000008">
    <property type="protein sequence ID" value="RJF94862.1"/>
    <property type="molecule type" value="Genomic_DNA"/>
</dbReference>
<dbReference type="PRINTS" id="PR00081">
    <property type="entry name" value="GDHRDH"/>
</dbReference>
<dbReference type="PROSITE" id="PS00061">
    <property type="entry name" value="ADH_SHORT"/>
    <property type="match status" value="1"/>
</dbReference>
<feature type="compositionally biased region" description="Low complexity" evidence="4">
    <location>
        <begin position="96"/>
        <end position="105"/>
    </location>
</feature>
<feature type="region of interest" description="Disordered" evidence="4">
    <location>
        <begin position="1"/>
        <end position="142"/>
    </location>
</feature>
<comment type="caution">
    <text evidence="5">The sequence shown here is derived from an EMBL/GenBank/DDBJ whole genome shotgun (WGS) entry which is preliminary data.</text>
</comment>
<dbReference type="GO" id="GO:0016491">
    <property type="term" value="F:oxidoreductase activity"/>
    <property type="evidence" value="ECO:0007669"/>
    <property type="project" value="UniProtKB-KW"/>
</dbReference>
<dbReference type="InterPro" id="IPR002347">
    <property type="entry name" value="SDR_fam"/>
</dbReference>
<organism evidence="5 6">
    <name type="scientific">Oleomonas cavernae</name>
    <dbReference type="NCBI Taxonomy" id="2320859"/>
    <lineage>
        <taxon>Bacteria</taxon>
        <taxon>Pseudomonadati</taxon>
        <taxon>Pseudomonadota</taxon>
        <taxon>Alphaproteobacteria</taxon>
        <taxon>Acetobacterales</taxon>
        <taxon>Acetobacteraceae</taxon>
        <taxon>Oleomonas</taxon>
    </lineage>
</organism>
<feature type="compositionally biased region" description="Gly residues" evidence="4">
    <location>
        <begin position="52"/>
        <end position="61"/>
    </location>
</feature>
<evidence type="ECO:0000313" key="6">
    <source>
        <dbReference type="Proteomes" id="UP000284605"/>
    </source>
</evidence>
<dbReference type="InterPro" id="IPR036291">
    <property type="entry name" value="NAD(P)-bd_dom_sf"/>
</dbReference>
<dbReference type="Pfam" id="PF00106">
    <property type="entry name" value="adh_short"/>
    <property type="match status" value="1"/>
</dbReference>
<evidence type="ECO:0000256" key="3">
    <source>
        <dbReference type="RuleBase" id="RU000363"/>
    </source>
</evidence>
<dbReference type="Proteomes" id="UP000284605">
    <property type="component" value="Unassembled WGS sequence"/>
</dbReference>
<feature type="compositionally biased region" description="Low complexity" evidence="4">
    <location>
        <begin position="19"/>
        <end position="33"/>
    </location>
</feature>
<dbReference type="AlphaFoldDB" id="A0A418WUC1"/>
<comment type="similarity">
    <text evidence="1 3">Belongs to the short-chain dehydrogenases/reductases (SDR) family.</text>
</comment>
<accession>A0A418WUC1</accession>
<protein>
    <submittedName>
        <fullName evidence="5">SDR family oxidoreductase</fullName>
    </submittedName>
</protein>
<dbReference type="PANTHER" id="PTHR43391">
    <property type="entry name" value="RETINOL DEHYDROGENASE-RELATED"/>
    <property type="match status" value="1"/>
</dbReference>
<evidence type="ECO:0000256" key="4">
    <source>
        <dbReference type="SAM" id="MobiDB-lite"/>
    </source>
</evidence>
<dbReference type="SUPFAM" id="SSF51735">
    <property type="entry name" value="NAD(P)-binding Rossmann-fold domains"/>
    <property type="match status" value="1"/>
</dbReference>